<dbReference type="AlphaFoldDB" id="A0AAP0IJB9"/>
<gene>
    <name evidence="2" type="ORF">Sjap_015307</name>
</gene>
<accession>A0AAP0IJB9</accession>
<sequence length="169" mass="19241">MEDTSIVFHHGASSCQKLQNITSRTFERSSNSSSRLDINKGMKAKDQGQELEDEESTEKEKHRRGERRFAESVDTTSRRNPANEKKKQRRRRELAYPGGPGLSGQTRSSRSLPDPAGWAKKQQKHCSRSRFRAMVLQRGTTLDYSAGLMILEVKLMTVGQPVKYLRDLS</sequence>
<evidence type="ECO:0000313" key="3">
    <source>
        <dbReference type="Proteomes" id="UP001417504"/>
    </source>
</evidence>
<feature type="compositionally biased region" description="Basic and acidic residues" evidence="1">
    <location>
        <begin position="37"/>
        <end position="48"/>
    </location>
</feature>
<name>A0AAP0IJB9_9MAGN</name>
<proteinExistence type="predicted"/>
<dbReference type="EMBL" id="JBBNAE010000006">
    <property type="protein sequence ID" value="KAK9116360.1"/>
    <property type="molecule type" value="Genomic_DNA"/>
</dbReference>
<evidence type="ECO:0000313" key="2">
    <source>
        <dbReference type="EMBL" id="KAK9116360.1"/>
    </source>
</evidence>
<feature type="region of interest" description="Disordered" evidence="1">
    <location>
        <begin position="23"/>
        <end position="124"/>
    </location>
</feature>
<comment type="caution">
    <text evidence="2">The sequence shown here is derived from an EMBL/GenBank/DDBJ whole genome shotgun (WGS) entry which is preliminary data.</text>
</comment>
<protein>
    <submittedName>
        <fullName evidence="2">Uncharacterized protein</fullName>
    </submittedName>
</protein>
<reference evidence="2 3" key="1">
    <citation type="submission" date="2024-01" db="EMBL/GenBank/DDBJ databases">
        <title>Genome assemblies of Stephania.</title>
        <authorList>
            <person name="Yang L."/>
        </authorList>
    </citation>
    <scope>NUCLEOTIDE SEQUENCE [LARGE SCALE GENOMIC DNA]</scope>
    <source>
        <strain evidence="2">QJT</strain>
        <tissue evidence="2">Leaf</tissue>
    </source>
</reference>
<organism evidence="2 3">
    <name type="scientific">Stephania japonica</name>
    <dbReference type="NCBI Taxonomy" id="461633"/>
    <lineage>
        <taxon>Eukaryota</taxon>
        <taxon>Viridiplantae</taxon>
        <taxon>Streptophyta</taxon>
        <taxon>Embryophyta</taxon>
        <taxon>Tracheophyta</taxon>
        <taxon>Spermatophyta</taxon>
        <taxon>Magnoliopsida</taxon>
        <taxon>Ranunculales</taxon>
        <taxon>Menispermaceae</taxon>
        <taxon>Menispermoideae</taxon>
        <taxon>Cissampelideae</taxon>
        <taxon>Stephania</taxon>
    </lineage>
</organism>
<keyword evidence="3" id="KW-1185">Reference proteome</keyword>
<evidence type="ECO:0000256" key="1">
    <source>
        <dbReference type="SAM" id="MobiDB-lite"/>
    </source>
</evidence>
<dbReference type="Proteomes" id="UP001417504">
    <property type="component" value="Unassembled WGS sequence"/>
</dbReference>